<sequence>MSADWSEEKFVEVAERWKKWFFWDPVTEELVIKSAWHSRHDKIVSYFDPVTESIVHRLMMYPFAVDDPECVAYKQYLEQKMLILFEKRWNSFKLREEVRSEKDLVGSEATQLEEKWEQAHIVWYDGKSNAICDNPRRYQQHQRAHSLELTILRAILRTRVESIKSLHSTATLKLLEDLDSLQKKWASFLDSETPVPPIIQSLRDYRQHKTKD</sequence>
<dbReference type="EMBL" id="MK072274">
    <property type="protein sequence ID" value="AYV81410.1"/>
    <property type="molecule type" value="Genomic_DNA"/>
</dbReference>
<proteinExistence type="predicted"/>
<name>A0A3G5A2P8_9VIRU</name>
<accession>A0A3G5A2P8</accession>
<protein>
    <submittedName>
        <fullName evidence="1">Uncharacterized protein</fullName>
    </submittedName>
</protein>
<reference evidence="1" key="1">
    <citation type="submission" date="2018-10" db="EMBL/GenBank/DDBJ databases">
        <title>Hidden diversity of soil giant viruses.</title>
        <authorList>
            <person name="Schulz F."/>
            <person name="Alteio L."/>
            <person name="Goudeau D."/>
            <person name="Ryan E.M."/>
            <person name="Malmstrom R.R."/>
            <person name="Blanchard J."/>
            <person name="Woyke T."/>
        </authorList>
    </citation>
    <scope>NUCLEOTIDE SEQUENCE</scope>
    <source>
        <strain evidence="1">HAV1</strain>
    </source>
</reference>
<organism evidence="1">
    <name type="scientific">Harvfovirus sp</name>
    <dbReference type="NCBI Taxonomy" id="2487768"/>
    <lineage>
        <taxon>Viruses</taxon>
        <taxon>Varidnaviria</taxon>
        <taxon>Bamfordvirae</taxon>
        <taxon>Nucleocytoviricota</taxon>
        <taxon>Megaviricetes</taxon>
        <taxon>Imitervirales</taxon>
        <taxon>Mimiviridae</taxon>
        <taxon>Klosneuvirinae</taxon>
    </lineage>
</organism>
<evidence type="ECO:0000313" key="1">
    <source>
        <dbReference type="EMBL" id="AYV81410.1"/>
    </source>
</evidence>
<gene>
    <name evidence="1" type="ORF">Harvfovirus32_6</name>
</gene>